<dbReference type="EMBL" id="JAOCAE010000008">
    <property type="protein sequence ID" value="MDH1237071.1"/>
    <property type="molecule type" value="Genomic_DNA"/>
</dbReference>
<protein>
    <submittedName>
        <fullName evidence="4">Uncharacterized protein</fullName>
    </submittedName>
</protein>
<evidence type="ECO:0000313" key="6">
    <source>
        <dbReference type="Proteomes" id="UP001161139"/>
    </source>
</evidence>
<proteinExistence type="predicted"/>
<dbReference type="AlphaFoldDB" id="A0A0H3Z0X6"/>
<keyword evidence="1" id="KW-0472">Membrane</keyword>
<dbReference type="Proteomes" id="UP001138621">
    <property type="component" value="Unassembled WGS sequence"/>
</dbReference>
<dbReference type="RefSeq" id="WP_013984504.1">
    <property type="nucleotide sequence ID" value="NC_015740.1"/>
</dbReference>
<keyword evidence="1" id="KW-1133">Transmembrane helix</keyword>
<reference evidence="2" key="1">
    <citation type="submission" date="2020-02" db="EMBL/GenBank/DDBJ databases">
        <title>Synteny-based analysis reveals conserved mechanism for high triclosan tolerance in Pseudomonas, as well as instances of horizontal transfer.</title>
        <authorList>
            <person name="Mcfarland A.G."/>
            <person name="Bertucci H.K."/>
            <person name="Litmann E."/>
            <person name="Shen J."/>
            <person name="Huttenhower C."/>
            <person name="Hartmann E.M."/>
        </authorList>
    </citation>
    <scope>NUCLEOTIDE SEQUENCE</scope>
    <source>
        <strain evidence="2">109A1</strain>
    </source>
</reference>
<organism evidence="4 6">
    <name type="scientific">Stutzerimonas stutzeri</name>
    <name type="common">Pseudomonas stutzeri</name>
    <dbReference type="NCBI Taxonomy" id="316"/>
    <lineage>
        <taxon>Bacteria</taxon>
        <taxon>Pseudomonadati</taxon>
        <taxon>Pseudomonadota</taxon>
        <taxon>Gammaproteobacteria</taxon>
        <taxon>Pseudomonadales</taxon>
        <taxon>Pseudomonadaceae</taxon>
        <taxon>Stutzerimonas</taxon>
    </lineage>
</organism>
<sequence length="88" mass="9905">MDVFIDLLQWPAMAVTVIAAWLIGSLRPGRRFVGFCCFLLSNLLWVIWGWHAEAWALIVLQVCLAAMNIRGVKKNDDPAQPEPDTPRA</sequence>
<dbReference type="EMBL" id="JAAMRD010000013">
    <property type="protein sequence ID" value="MBA1305818.1"/>
    <property type="molecule type" value="Genomic_DNA"/>
</dbReference>
<evidence type="ECO:0000313" key="4">
    <source>
        <dbReference type="EMBL" id="MDH0689211.1"/>
    </source>
</evidence>
<comment type="caution">
    <text evidence="4">The sequence shown here is derived from an EMBL/GenBank/DDBJ whole genome shotgun (WGS) entry which is preliminary data.</text>
</comment>
<evidence type="ECO:0000313" key="3">
    <source>
        <dbReference type="EMBL" id="MDH0147796.1"/>
    </source>
</evidence>
<keyword evidence="1" id="KW-0812">Transmembrane</keyword>
<dbReference type="Proteomes" id="UP001158500">
    <property type="component" value="Unassembled WGS sequence"/>
</dbReference>
<evidence type="ECO:0000313" key="2">
    <source>
        <dbReference type="EMBL" id="MBA1305818.1"/>
    </source>
</evidence>
<dbReference type="Proteomes" id="UP001158076">
    <property type="component" value="Unassembled WGS sequence"/>
</dbReference>
<dbReference type="EMBL" id="JAOCDG010000024">
    <property type="protein sequence ID" value="MDH0689211.1"/>
    <property type="molecule type" value="Genomic_DNA"/>
</dbReference>
<gene>
    <name evidence="2" type="ORF">G7024_15610</name>
    <name evidence="5" type="ORF">N5C32_13615</name>
    <name evidence="4" type="ORF">N5D09_14060</name>
    <name evidence="3" type="ORF">N7335_15490</name>
</gene>
<evidence type="ECO:0000313" key="5">
    <source>
        <dbReference type="EMBL" id="MDH1237071.1"/>
    </source>
</evidence>
<accession>F8H6V4</accession>
<feature type="transmembrane region" description="Helical" evidence="1">
    <location>
        <begin position="7"/>
        <end position="24"/>
    </location>
</feature>
<accession>A0A0H3Z0X6</accession>
<name>A0A0H3Z0X6_STUST</name>
<dbReference type="KEGG" id="psz:PSTAB_4147"/>
<reference evidence="4" key="2">
    <citation type="submission" date="2022-09" db="EMBL/GenBank/DDBJ databases">
        <title>Intensive care unit water sources are persistently colonized with multi-drug resistant bacteria and are the site of extensive horizontal gene transfer of antibiotic resistance genes.</title>
        <authorList>
            <person name="Diorio-Toth L."/>
        </authorList>
    </citation>
    <scope>NUCLEOTIDE SEQUENCE</scope>
    <source>
        <strain evidence="4">GD03864</strain>
        <strain evidence="5">GD03947</strain>
        <strain evidence="3">GD04147</strain>
    </source>
</reference>
<dbReference type="EMBL" id="JAODZE010000019">
    <property type="protein sequence ID" value="MDH0147796.1"/>
    <property type="molecule type" value="Genomic_DNA"/>
</dbReference>
<dbReference type="Proteomes" id="UP001161139">
    <property type="component" value="Unassembled WGS sequence"/>
</dbReference>
<feature type="transmembrane region" description="Helical" evidence="1">
    <location>
        <begin position="54"/>
        <end position="72"/>
    </location>
</feature>
<evidence type="ECO:0000256" key="1">
    <source>
        <dbReference type="SAM" id="Phobius"/>
    </source>
</evidence>
<dbReference type="GeneID" id="66823456"/>